<dbReference type="Gene3D" id="3.40.50.720">
    <property type="entry name" value="NAD(P)-binding Rossmann-like Domain"/>
    <property type="match status" value="1"/>
</dbReference>
<name>A0A927CKX7_9BACL</name>
<proteinExistence type="inferred from homology"/>
<dbReference type="Proteomes" id="UP000632125">
    <property type="component" value="Unassembled WGS sequence"/>
</dbReference>
<evidence type="ECO:0000256" key="1">
    <source>
        <dbReference type="ARBA" id="ARBA00006484"/>
    </source>
</evidence>
<protein>
    <recommendedName>
        <fullName evidence="3">Probable oxidoreductase</fullName>
    </recommendedName>
</protein>
<reference evidence="4" key="1">
    <citation type="submission" date="2020-09" db="EMBL/GenBank/DDBJ databases">
        <title>A novel bacterium of genus Paenibacillus, isolated from South China Sea.</title>
        <authorList>
            <person name="Huang H."/>
            <person name="Mo K."/>
            <person name="Hu Y."/>
        </authorList>
    </citation>
    <scope>NUCLEOTIDE SEQUENCE</scope>
    <source>
        <strain evidence="4">IB182493</strain>
    </source>
</reference>
<comment type="caution">
    <text evidence="4">The sequence shown here is derived from an EMBL/GenBank/DDBJ whole genome shotgun (WGS) entry which is preliminary data.</text>
</comment>
<dbReference type="FunFam" id="3.40.50.720:FF:000594">
    <property type="entry name" value="Short-chain oxidoreductase"/>
    <property type="match status" value="1"/>
</dbReference>
<evidence type="ECO:0000256" key="3">
    <source>
        <dbReference type="ARBA" id="ARBA00071493"/>
    </source>
</evidence>
<dbReference type="AlphaFoldDB" id="A0A927CKX7"/>
<dbReference type="EMBL" id="JACXIY010000010">
    <property type="protein sequence ID" value="MBD2868672.1"/>
    <property type="molecule type" value="Genomic_DNA"/>
</dbReference>
<organism evidence="4 5">
    <name type="scientific">Paenibacillus arenilitoris</name>
    <dbReference type="NCBI Taxonomy" id="2772299"/>
    <lineage>
        <taxon>Bacteria</taxon>
        <taxon>Bacillati</taxon>
        <taxon>Bacillota</taxon>
        <taxon>Bacilli</taxon>
        <taxon>Bacillales</taxon>
        <taxon>Paenibacillaceae</taxon>
        <taxon>Paenibacillus</taxon>
    </lineage>
</organism>
<sequence>MSTELTKHEPVGSGFGPRTTAQEALEGKDLTGKVAIVTGGYSGLGLETTRVLAGAGATVIVPVRSLEKAREILQNIPGVEMDTMDLADPESIDAFAERFLRSGRPLHMLINGAGVMTPASLERDQRGYEVQFSVNHLGHFHLTARLWPALKQAGGARVVTVSSQGHRLAGVDFEDPNYEKREYEKWGAYAQSKTANVLFTAELDKRGKADQVRAFSVHPGTVIATSLSRHMSHEELEAAGAFDTSGRLYSDYGDDLKTIAEGAATAVWAAVSNKLDGKGGVYLKNVDIAKVFPTDSDVHDGVTPFAVDPENAVKLWTLSEKLTGVCFLD</sequence>
<dbReference type="GO" id="GO:0016491">
    <property type="term" value="F:oxidoreductase activity"/>
    <property type="evidence" value="ECO:0007669"/>
    <property type="project" value="UniProtKB-KW"/>
</dbReference>
<dbReference type="SUPFAM" id="SSF51735">
    <property type="entry name" value="NAD(P)-binding Rossmann-fold domains"/>
    <property type="match status" value="1"/>
</dbReference>
<dbReference type="PANTHER" id="PTHR24320:SF148">
    <property type="entry name" value="NAD(P)-BINDING ROSSMANN-FOLD SUPERFAMILY PROTEIN"/>
    <property type="match status" value="1"/>
</dbReference>
<evidence type="ECO:0000313" key="4">
    <source>
        <dbReference type="EMBL" id="MBD2868672.1"/>
    </source>
</evidence>
<evidence type="ECO:0000256" key="2">
    <source>
        <dbReference type="ARBA" id="ARBA00023002"/>
    </source>
</evidence>
<keyword evidence="5" id="KW-1185">Reference proteome</keyword>
<evidence type="ECO:0000313" key="5">
    <source>
        <dbReference type="Proteomes" id="UP000632125"/>
    </source>
</evidence>
<dbReference type="InterPro" id="IPR002347">
    <property type="entry name" value="SDR_fam"/>
</dbReference>
<keyword evidence="2" id="KW-0560">Oxidoreductase</keyword>
<dbReference type="PANTHER" id="PTHR24320">
    <property type="entry name" value="RETINOL DEHYDROGENASE"/>
    <property type="match status" value="1"/>
</dbReference>
<gene>
    <name evidence="4" type="ORF">IDH41_08780</name>
</gene>
<dbReference type="InterPro" id="IPR036291">
    <property type="entry name" value="NAD(P)-bd_dom_sf"/>
</dbReference>
<dbReference type="NCBIfam" id="NF004845">
    <property type="entry name" value="PRK06196.1"/>
    <property type="match status" value="1"/>
</dbReference>
<dbReference type="PRINTS" id="PR00081">
    <property type="entry name" value="GDHRDH"/>
</dbReference>
<dbReference type="RefSeq" id="WP_190860105.1">
    <property type="nucleotide sequence ID" value="NZ_JACXIY010000010.1"/>
</dbReference>
<dbReference type="Pfam" id="PF00106">
    <property type="entry name" value="adh_short"/>
    <property type="match status" value="1"/>
</dbReference>
<comment type="similarity">
    <text evidence="1">Belongs to the short-chain dehydrogenases/reductases (SDR) family.</text>
</comment>
<accession>A0A927CKX7</accession>